<gene>
    <name evidence="3" type="ORF">L596_030414</name>
</gene>
<feature type="compositionally biased region" description="Polar residues" evidence="2">
    <location>
        <begin position="743"/>
        <end position="754"/>
    </location>
</feature>
<sequence>MNFEEERSTSPIAMHGRTASTMLPVDGRPRSNTTMSAVSGRRASIGQRVSSLFRSIAGRSHDGNSDDDANSTRSSGFRRQGNESSDAGLPWIPDEDEDLSTTPRCPNQIEIVSAHSEEFGADFVESSVEEGVDAAAECSPAIDRRFSSYKTSSEEEPSTIEYRSRSPSFLYSRGYASSNHSSIKDTPTDTAENSAAAMFLTTPRQSRTNTDDEELLGNEDDEDESDDQLGSFIPSANSQTESEVHKMLFRMNRRRFCSECPQTIISPDSLLMRDHIKMSMNRMRGDDAMGTLTASAAFPRILRRSRSLPSVGPRERRRVRIVDEAEIIEDSEDHHGMSPVESSAQAGLCGLDYLSQHKLIGLLPYLPLIRKCDSDVGIEDLIHELEIYRERYLDASARHHNTLRELGLADRAPGRIYDDMSKLLQGMSYEKQCEVLKTRLILVNQHLMYERCGRLMHGVRNRRIFAKLKHQKNIEEENRELKRQRHIYNSERLRMENLMAKFKREKDEERRKEKERYKDLERLYGDSQRERLNWERRVAELQKQRNIDKEQIEQLKEDLEASRRCHSDAEARLIFSQRRTEDTDRMKTELLNSQKNVQKLKDSIGFTQFDLHHDSAPLDSQPDVKEMEKDEVLKTAENEIKVLKEKIRRLEIEADRSKKVATQSAATAEAKAAEVNELKIEFEKKYRIHKDQYDAAQHKFKTLLTMLAKQESYISDLRIEIEKLSDRPYLTQEPVNIPRRQGPSETSSYDGSFCGSESANHRTFPVDLFRRGDGVKREFSAQDFERRVRMKNNTL</sequence>
<dbReference type="Proteomes" id="UP000298663">
    <property type="component" value="Unassembled WGS sequence"/>
</dbReference>
<evidence type="ECO:0000313" key="3">
    <source>
        <dbReference type="EMBL" id="TKR57754.1"/>
    </source>
</evidence>
<dbReference type="OrthoDB" id="6022054at2759"/>
<feature type="coiled-coil region" evidence="1">
    <location>
        <begin position="626"/>
        <end position="727"/>
    </location>
</feature>
<keyword evidence="1" id="KW-0175">Coiled coil</keyword>
<organism evidence="3 4">
    <name type="scientific">Steinernema carpocapsae</name>
    <name type="common">Entomopathogenic nematode</name>
    <dbReference type="NCBI Taxonomy" id="34508"/>
    <lineage>
        <taxon>Eukaryota</taxon>
        <taxon>Metazoa</taxon>
        <taxon>Ecdysozoa</taxon>
        <taxon>Nematoda</taxon>
        <taxon>Chromadorea</taxon>
        <taxon>Rhabditida</taxon>
        <taxon>Tylenchina</taxon>
        <taxon>Panagrolaimomorpha</taxon>
        <taxon>Strongyloidoidea</taxon>
        <taxon>Steinernematidae</taxon>
        <taxon>Steinernema</taxon>
    </lineage>
</organism>
<feature type="region of interest" description="Disordered" evidence="2">
    <location>
        <begin position="733"/>
        <end position="754"/>
    </location>
</feature>
<comment type="caution">
    <text evidence="3">The sequence shown here is derived from an EMBL/GenBank/DDBJ whole genome shotgun (WGS) entry which is preliminary data.</text>
</comment>
<keyword evidence="4" id="KW-1185">Reference proteome</keyword>
<feature type="compositionally biased region" description="Acidic residues" evidence="2">
    <location>
        <begin position="211"/>
        <end position="227"/>
    </location>
</feature>
<evidence type="ECO:0000256" key="1">
    <source>
        <dbReference type="SAM" id="Coils"/>
    </source>
</evidence>
<feature type="region of interest" description="Disordered" evidence="2">
    <location>
        <begin position="198"/>
        <end position="238"/>
    </location>
</feature>
<evidence type="ECO:0000256" key="2">
    <source>
        <dbReference type="SAM" id="MobiDB-lite"/>
    </source>
</evidence>
<name>A0A4U5LPD2_STECR</name>
<feature type="region of interest" description="Disordered" evidence="2">
    <location>
        <begin position="1"/>
        <end position="102"/>
    </location>
</feature>
<reference evidence="3 4" key="2">
    <citation type="journal article" date="2019" name="G3 (Bethesda)">
        <title>Hybrid Assembly of the Genome of the Entomopathogenic Nematode Steinernema carpocapsae Identifies the X-Chromosome.</title>
        <authorList>
            <person name="Serra L."/>
            <person name="Macchietto M."/>
            <person name="Macias-Munoz A."/>
            <person name="McGill C.J."/>
            <person name="Rodriguez I.M."/>
            <person name="Rodriguez B."/>
            <person name="Murad R."/>
            <person name="Mortazavi A."/>
        </authorList>
    </citation>
    <scope>NUCLEOTIDE SEQUENCE [LARGE SCALE GENOMIC DNA]</scope>
    <source>
        <strain evidence="3 4">ALL</strain>
    </source>
</reference>
<accession>A0A4U5LPD2</accession>
<dbReference type="STRING" id="34508.A0A4U5LPD2"/>
<protein>
    <submittedName>
        <fullName evidence="3">Uncharacterized protein</fullName>
    </submittedName>
</protein>
<evidence type="ECO:0000313" key="4">
    <source>
        <dbReference type="Proteomes" id="UP000298663"/>
    </source>
</evidence>
<reference evidence="3 4" key="1">
    <citation type="journal article" date="2015" name="Genome Biol.">
        <title>Comparative genomics of Steinernema reveals deeply conserved gene regulatory networks.</title>
        <authorList>
            <person name="Dillman A.R."/>
            <person name="Macchietto M."/>
            <person name="Porter C.F."/>
            <person name="Rogers A."/>
            <person name="Williams B."/>
            <person name="Antoshechkin I."/>
            <person name="Lee M.M."/>
            <person name="Goodwin Z."/>
            <person name="Lu X."/>
            <person name="Lewis E.E."/>
            <person name="Goodrich-Blair H."/>
            <person name="Stock S.P."/>
            <person name="Adams B.J."/>
            <person name="Sternberg P.W."/>
            <person name="Mortazavi A."/>
        </authorList>
    </citation>
    <scope>NUCLEOTIDE SEQUENCE [LARGE SCALE GENOMIC DNA]</scope>
    <source>
        <strain evidence="3 4">ALL</strain>
    </source>
</reference>
<dbReference type="EMBL" id="AZBU02000014">
    <property type="protein sequence ID" value="TKR57754.1"/>
    <property type="molecule type" value="Genomic_DNA"/>
</dbReference>
<feature type="coiled-coil region" evidence="1">
    <location>
        <begin position="467"/>
        <end position="572"/>
    </location>
</feature>
<proteinExistence type="predicted"/>
<feature type="compositionally biased region" description="Polar residues" evidence="2">
    <location>
        <begin position="71"/>
        <end position="85"/>
    </location>
</feature>
<dbReference type="AlphaFoldDB" id="A0A4U5LPD2"/>